<organism evidence="2">
    <name type="scientific">Mesocestoides corti</name>
    <name type="common">Flatworm</name>
    <dbReference type="NCBI Taxonomy" id="53468"/>
    <lineage>
        <taxon>Eukaryota</taxon>
        <taxon>Metazoa</taxon>
        <taxon>Spiralia</taxon>
        <taxon>Lophotrochozoa</taxon>
        <taxon>Platyhelminthes</taxon>
        <taxon>Cestoda</taxon>
        <taxon>Eucestoda</taxon>
        <taxon>Cyclophyllidea</taxon>
        <taxon>Mesocestoididae</taxon>
        <taxon>Mesocestoides</taxon>
    </lineage>
</organism>
<protein>
    <submittedName>
        <fullName evidence="2">Protein ORF59</fullName>
    </submittedName>
</protein>
<name>A0A5K3FC08_MESCO</name>
<evidence type="ECO:0000256" key="1">
    <source>
        <dbReference type="SAM" id="Phobius"/>
    </source>
</evidence>
<keyword evidence="1" id="KW-0472">Membrane</keyword>
<keyword evidence="1" id="KW-0812">Transmembrane</keyword>
<reference evidence="2" key="1">
    <citation type="submission" date="2019-11" db="UniProtKB">
        <authorList>
            <consortium name="WormBaseParasite"/>
        </authorList>
    </citation>
    <scope>IDENTIFICATION</scope>
</reference>
<keyword evidence="1" id="KW-1133">Transmembrane helix</keyword>
<proteinExistence type="predicted"/>
<dbReference type="WBParaSite" id="MCU_007115-RA">
    <property type="protein sequence ID" value="MCU_007115-RA"/>
    <property type="gene ID" value="MCU_007115"/>
</dbReference>
<feature type="transmembrane region" description="Helical" evidence="1">
    <location>
        <begin position="74"/>
        <end position="96"/>
    </location>
</feature>
<feature type="transmembrane region" description="Helical" evidence="1">
    <location>
        <begin position="12"/>
        <end position="32"/>
    </location>
</feature>
<evidence type="ECO:0000313" key="2">
    <source>
        <dbReference type="WBParaSite" id="MCU_007115-RA"/>
    </source>
</evidence>
<accession>A0A5K3FC08</accession>
<sequence>MTTSGGSLWTICRHVAWACSALFLFVLFAFFVKTGTTLVLDSCSKGYRTPTADESFGGDASCENSQPSQCNSGYIMIGVGAVFGIGFVLLAVYFFYNLLSKRGGPRNDVEAPARENGCPTAHVDVIIDSPPDYETACQALVVDDCDDSISYHPPPLPPSMNS</sequence>
<dbReference type="AlphaFoldDB" id="A0A5K3FC08"/>